<gene>
    <name evidence="6" type="primary">lepB_2</name>
    <name evidence="5" type="synonym">lepB_1</name>
    <name evidence="6" type="ORF">NCTC8179_04276</name>
    <name evidence="5" type="ORF">NCTC8603_02509</name>
</gene>
<protein>
    <recommendedName>
        <fullName evidence="2">Signal peptidase I</fullName>
    </recommendedName>
    <alternativeName>
        <fullName evidence="3">Leader peptidase I</fullName>
    </alternativeName>
</protein>
<sequence length="54" mass="6084">MMGDNRDNSADSRYWGFVPEANLVGRATAIWMSFDKQEGEWPTGVRLSRIGGIH</sequence>
<dbReference type="EMBL" id="UGEE01000003">
    <property type="protein sequence ID" value="STK80878.1"/>
    <property type="molecule type" value="Genomic_DNA"/>
</dbReference>
<dbReference type="GO" id="GO:0016020">
    <property type="term" value="C:membrane"/>
    <property type="evidence" value="ECO:0007669"/>
    <property type="project" value="InterPro"/>
</dbReference>
<dbReference type="SUPFAM" id="SSF51306">
    <property type="entry name" value="LexA/Signal peptidase"/>
    <property type="match status" value="1"/>
</dbReference>
<evidence type="ECO:0000259" key="4">
    <source>
        <dbReference type="Pfam" id="PF10502"/>
    </source>
</evidence>
<name>A0A377A3X2_ECOLX</name>
<evidence type="ECO:0000256" key="2">
    <source>
        <dbReference type="ARBA" id="ARBA00019232"/>
    </source>
</evidence>
<dbReference type="Pfam" id="PF10502">
    <property type="entry name" value="Peptidase_S26"/>
    <property type="match status" value="1"/>
</dbReference>
<dbReference type="GO" id="GO:0004252">
    <property type="term" value="F:serine-type endopeptidase activity"/>
    <property type="evidence" value="ECO:0007669"/>
    <property type="project" value="InterPro"/>
</dbReference>
<dbReference type="EMBL" id="UGEB01000001">
    <property type="protein sequence ID" value="STK93475.1"/>
    <property type="molecule type" value="Genomic_DNA"/>
</dbReference>
<dbReference type="Proteomes" id="UP000255543">
    <property type="component" value="Unassembled WGS sequence"/>
</dbReference>
<comment type="similarity">
    <text evidence="1">Belongs to the peptidase S26 family.</text>
</comment>
<evidence type="ECO:0000256" key="1">
    <source>
        <dbReference type="ARBA" id="ARBA00009370"/>
    </source>
</evidence>
<evidence type="ECO:0000256" key="3">
    <source>
        <dbReference type="ARBA" id="ARBA00029906"/>
    </source>
</evidence>
<evidence type="ECO:0000313" key="7">
    <source>
        <dbReference type="Proteomes" id="UP000255153"/>
    </source>
</evidence>
<evidence type="ECO:0000313" key="5">
    <source>
        <dbReference type="EMBL" id="STK80878.1"/>
    </source>
</evidence>
<dbReference type="InterPro" id="IPR019533">
    <property type="entry name" value="Peptidase_S26"/>
</dbReference>
<dbReference type="CDD" id="cd06530">
    <property type="entry name" value="S26_SPase_I"/>
    <property type="match status" value="1"/>
</dbReference>
<proteinExistence type="inferred from homology"/>
<dbReference type="InterPro" id="IPR000223">
    <property type="entry name" value="Pept_S26A_signal_pept_1"/>
</dbReference>
<evidence type="ECO:0000313" key="6">
    <source>
        <dbReference type="EMBL" id="STK93475.1"/>
    </source>
</evidence>
<accession>A0A377A3X2</accession>
<dbReference type="Gene3D" id="2.10.109.10">
    <property type="entry name" value="Umud Fragment, subunit A"/>
    <property type="match status" value="1"/>
</dbReference>
<dbReference type="AlphaFoldDB" id="A0A377A3X2"/>
<reference evidence="7 8" key="1">
    <citation type="submission" date="2018-06" db="EMBL/GenBank/DDBJ databases">
        <authorList>
            <consortium name="Pathogen Informatics"/>
            <person name="Doyle S."/>
        </authorList>
    </citation>
    <scope>NUCLEOTIDE SEQUENCE [LARGE SCALE GENOMIC DNA]</scope>
    <source>
        <strain evidence="6 8">NCTC8179</strain>
        <strain evidence="5 7">NCTC8603</strain>
    </source>
</reference>
<dbReference type="Proteomes" id="UP000255153">
    <property type="component" value="Unassembled WGS sequence"/>
</dbReference>
<feature type="domain" description="Peptidase S26" evidence="4">
    <location>
        <begin position="1"/>
        <end position="32"/>
    </location>
</feature>
<dbReference type="InterPro" id="IPR036286">
    <property type="entry name" value="LexA/Signal_pep-like_sf"/>
</dbReference>
<keyword evidence="6" id="KW-0378">Hydrolase</keyword>
<dbReference type="GO" id="GO:0006465">
    <property type="term" value="P:signal peptide processing"/>
    <property type="evidence" value="ECO:0007669"/>
    <property type="project" value="InterPro"/>
</dbReference>
<evidence type="ECO:0000313" key="8">
    <source>
        <dbReference type="Proteomes" id="UP000255543"/>
    </source>
</evidence>
<organism evidence="6 8">
    <name type="scientific">Escherichia coli</name>
    <dbReference type="NCBI Taxonomy" id="562"/>
    <lineage>
        <taxon>Bacteria</taxon>
        <taxon>Pseudomonadati</taxon>
        <taxon>Pseudomonadota</taxon>
        <taxon>Gammaproteobacteria</taxon>
        <taxon>Enterobacterales</taxon>
        <taxon>Enterobacteriaceae</taxon>
        <taxon>Escherichia</taxon>
    </lineage>
</organism>
<dbReference type="PANTHER" id="PTHR43390">
    <property type="entry name" value="SIGNAL PEPTIDASE I"/>
    <property type="match status" value="1"/>
</dbReference>
<dbReference type="PANTHER" id="PTHR43390:SF1">
    <property type="entry name" value="CHLOROPLAST PROCESSING PEPTIDASE"/>
    <property type="match status" value="1"/>
</dbReference>